<proteinExistence type="predicted"/>
<evidence type="ECO:0000313" key="2">
    <source>
        <dbReference type="Proteomes" id="UP001218218"/>
    </source>
</evidence>
<dbReference type="SUPFAM" id="SSF52047">
    <property type="entry name" value="RNI-like"/>
    <property type="match status" value="1"/>
</dbReference>
<protein>
    <recommendedName>
        <fullName evidence="3">F-box domain-containing protein</fullName>
    </recommendedName>
</protein>
<dbReference type="Proteomes" id="UP001218218">
    <property type="component" value="Unassembled WGS sequence"/>
</dbReference>
<accession>A0AAD7EYG3</accession>
<name>A0AAD7EYG3_9AGAR</name>
<organism evidence="1 2">
    <name type="scientific">Mycena albidolilacea</name>
    <dbReference type="NCBI Taxonomy" id="1033008"/>
    <lineage>
        <taxon>Eukaryota</taxon>
        <taxon>Fungi</taxon>
        <taxon>Dikarya</taxon>
        <taxon>Basidiomycota</taxon>
        <taxon>Agaricomycotina</taxon>
        <taxon>Agaricomycetes</taxon>
        <taxon>Agaricomycetidae</taxon>
        <taxon>Agaricales</taxon>
        <taxon>Marasmiineae</taxon>
        <taxon>Mycenaceae</taxon>
        <taxon>Mycena</taxon>
    </lineage>
</organism>
<sequence>MSTIPTPIHDLRTAFAAFEISPASAETMEVENISAIYRIPNEILCEIFTLTYMRRVGDYIDEEVPWRLGHICRVWRAAALGYPSLWSSITLDISLDSEGQIGHACPPLMVETQLLRSGTAPLHVAFYTRFSTIVELCHSRSFDLILDQCFRWETVLLRLDQIRDSLLGNRLRAVKGKVSMLRHLQLIDCHKDIIGDTFSIAPSLREIVLTPDDGPQTSSLDPTTPLPWSQIIKFRGSYLQSEDCVTVLNAGWSLVECGILSPSPHSSNGSHVVLPCLVRLAIFGNILNAVTAPSLRELWISGNTSGTTPPPLLDFIRRSSCQLEKLVIYACSSPAAFIPVLQAIPTLKTLFVVFAQTTASGYASGYTDQQTLFDALKMRDSTADLCPRLIHIAAGGPPAFAIDLFLDMVQSRPTLSFIRAFYSEEFPERLKRATDSAVVWINEKRSEGLDVALAEWLSPLSRQNYMGMGRP</sequence>
<evidence type="ECO:0008006" key="3">
    <source>
        <dbReference type="Google" id="ProtNLM"/>
    </source>
</evidence>
<keyword evidence="2" id="KW-1185">Reference proteome</keyword>
<evidence type="ECO:0000313" key="1">
    <source>
        <dbReference type="EMBL" id="KAJ7358150.1"/>
    </source>
</evidence>
<gene>
    <name evidence="1" type="ORF">DFH08DRAFT_847959</name>
</gene>
<dbReference type="EMBL" id="JARIHO010000007">
    <property type="protein sequence ID" value="KAJ7358150.1"/>
    <property type="molecule type" value="Genomic_DNA"/>
</dbReference>
<reference evidence="1" key="1">
    <citation type="submission" date="2023-03" db="EMBL/GenBank/DDBJ databases">
        <title>Massive genome expansion in bonnet fungi (Mycena s.s.) driven by repeated elements and novel gene families across ecological guilds.</title>
        <authorList>
            <consortium name="Lawrence Berkeley National Laboratory"/>
            <person name="Harder C.B."/>
            <person name="Miyauchi S."/>
            <person name="Viragh M."/>
            <person name="Kuo A."/>
            <person name="Thoen E."/>
            <person name="Andreopoulos B."/>
            <person name="Lu D."/>
            <person name="Skrede I."/>
            <person name="Drula E."/>
            <person name="Henrissat B."/>
            <person name="Morin E."/>
            <person name="Kohler A."/>
            <person name="Barry K."/>
            <person name="LaButti K."/>
            <person name="Morin E."/>
            <person name="Salamov A."/>
            <person name="Lipzen A."/>
            <person name="Mereny Z."/>
            <person name="Hegedus B."/>
            <person name="Baldrian P."/>
            <person name="Stursova M."/>
            <person name="Weitz H."/>
            <person name="Taylor A."/>
            <person name="Grigoriev I.V."/>
            <person name="Nagy L.G."/>
            <person name="Martin F."/>
            <person name="Kauserud H."/>
        </authorList>
    </citation>
    <scope>NUCLEOTIDE SEQUENCE</scope>
    <source>
        <strain evidence="1">CBHHK002</strain>
    </source>
</reference>
<comment type="caution">
    <text evidence="1">The sequence shown here is derived from an EMBL/GenBank/DDBJ whole genome shotgun (WGS) entry which is preliminary data.</text>
</comment>
<dbReference type="AlphaFoldDB" id="A0AAD7EYG3"/>